<dbReference type="AlphaFoldDB" id="A0A9W9SVG1"/>
<dbReference type="Proteomes" id="UP001147752">
    <property type="component" value="Unassembled WGS sequence"/>
</dbReference>
<dbReference type="GeneID" id="81459113"/>
<dbReference type="RefSeq" id="XP_056584065.1">
    <property type="nucleotide sequence ID" value="XM_056719930.1"/>
</dbReference>
<gene>
    <name evidence="1" type="ORF">N7517_002200</name>
</gene>
<name>A0A9W9SVG1_9EURO</name>
<dbReference type="EMBL" id="JAPZBT010000001">
    <property type="protein sequence ID" value="KAJ5384289.1"/>
    <property type="molecule type" value="Genomic_DNA"/>
</dbReference>
<reference evidence="1" key="1">
    <citation type="submission" date="2022-12" db="EMBL/GenBank/DDBJ databases">
        <authorList>
            <person name="Petersen C."/>
        </authorList>
    </citation>
    <scope>NUCLEOTIDE SEQUENCE</scope>
    <source>
        <strain evidence="1">IBT 3081</strain>
    </source>
</reference>
<comment type="caution">
    <text evidence="1">The sequence shown here is derived from an EMBL/GenBank/DDBJ whole genome shotgun (WGS) entry which is preliminary data.</text>
</comment>
<evidence type="ECO:0000313" key="1">
    <source>
        <dbReference type="EMBL" id="KAJ5384289.1"/>
    </source>
</evidence>
<sequence>MNEGFHLFMATVHLHLVQCMSERNVARRNVLFFIVVRSRGSDMLIYRALNVPALTTVLRGLGCQVGVGEFEYHLESSKFLL</sequence>
<protein>
    <submittedName>
        <fullName evidence="1">Uncharacterized protein</fullName>
    </submittedName>
</protein>
<accession>A0A9W9SVG1</accession>
<evidence type="ECO:0000313" key="2">
    <source>
        <dbReference type="Proteomes" id="UP001147752"/>
    </source>
</evidence>
<proteinExistence type="predicted"/>
<keyword evidence="2" id="KW-1185">Reference proteome</keyword>
<organism evidence="1 2">
    <name type="scientific">Penicillium concentricum</name>
    <dbReference type="NCBI Taxonomy" id="293559"/>
    <lineage>
        <taxon>Eukaryota</taxon>
        <taxon>Fungi</taxon>
        <taxon>Dikarya</taxon>
        <taxon>Ascomycota</taxon>
        <taxon>Pezizomycotina</taxon>
        <taxon>Eurotiomycetes</taxon>
        <taxon>Eurotiomycetidae</taxon>
        <taxon>Eurotiales</taxon>
        <taxon>Aspergillaceae</taxon>
        <taxon>Penicillium</taxon>
    </lineage>
</organism>
<reference evidence="1" key="2">
    <citation type="journal article" date="2023" name="IMA Fungus">
        <title>Comparative genomic study of the Penicillium genus elucidates a diverse pangenome and 15 lateral gene transfer events.</title>
        <authorList>
            <person name="Petersen C."/>
            <person name="Sorensen T."/>
            <person name="Nielsen M.R."/>
            <person name="Sondergaard T.E."/>
            <person name="Sorensen J.L."/>
            <person name="Fitzpatrick D.A."/>
            <person name="Frisvad J.C."/>
            <person name="Nielsen K.L."/>
        </authorList>
    </citation>
    <scope>NUCLEOTIDE SEQUENCE</scope>
    <source>
        <strain evidence="1">IBT 3081</strain>
    </source>
</reference>